<proteinExistence type="predicted"/>
<dbReference type="EMBL" id="JABZEO010000002">
    <property type="protein sequence ID" value="NVZ08216.1"/>
    <property type="molecule type" value="Genomic_DNA"/>
</dbReference>
<reference evidence="1 2" key="1">
    <citation type="submission" date="2020-06" db="EMBL/GenBank/DDBJ databases">
        <title>Whole-genome sequence of Allochromatium humboldtianum DSM 21881, type strain.</title>
        <authorList>
            <person name="Kyndt J.A."/>
            <person name="Meyer T.E."/>
        </authorList>
    </citation>
    <scope>NUCLEOTIDE SEQUENCE [LARGE SCALE GENOMIC DNA]</scope>
    <source>
        <strain evidence="1 2">DSM 21881</strain>
    </source>
</reference>
<organism evidence="1 2">
    <name type="scientific">Allochromatium humboldtianum</name>
    <dbReference type="NCBI Taxonomy" id="504901"/>
    <lineage>
        <taxon>Bacteria</taxon>
        <taxon>Pseudomonadati</taxon>
        <taxon>Pseudomonadota</taxon>
        <taxon>Gammaproteobacteria</taxon>
        <taxon>Chromatiales</taxon>
        <taxon>Chromatiaceae</taxon>
        <taxon>Allochromatium</taxon>
    </lineage>
</organism>
<dbReference type="RefSeq" id="WP_176975009.1">
    <property type="nucleotide sequence ID" value="NZ_JABZEO010000002.1"/>
</dbReference>
<name>A0A850R758_9GAMM</name>
<dbReference type="AlphaFoldDB" id="A0A850R758"/>
<evidence type="ECO:0000313" key="2">
    <source>
        <dbReference type="Proteomes" id="UP000592294"/>
    </source>
</evidence>
<keyword evidence="2" id="KW-1185">Reference proteome</keyword>
<sequence length="405" mass="44442">MKLDRPLSPPLAHIERSLFGVSPALIEAVERGETSYAIAEAVHFSPEWAERETAVSRIEPGELDTTPSLLPPHLRTLIERRLAAREVIAKTAEPIPAAGQIVELRQICTPKKGQLDWVMQVPLYVLLDAPAEAATLWHGWLVGSEADYAGWWDFVLQEEDGPIEPEAAVVQLWNPLRIYLPMAERVVGRLSPARMQAVRALASEFVTGNLPTEVPIWPGRVAQRLTHGELSVVTGSPLGGDEDPRHQYQHLYFHAAEAIREPARLALAELASVPEQSSIAAWLSRLDNLVAQLGTMLIPAPRIALAMSERDNGAMAIQDRLWDDLARISVLEIAADGAGRVQVTAESDIDVTCELRVSGVLEFKQTARRGEDPVQVDWDAGEVTTLTLTVADGRAALELPLVRDN</sequence>
<comment type="caution">
    <text evidence="1">The sequence shown here is derived from an EMBL/GenBank/DDBJ whole genome shotgun (WGS) entry which is preliminary data.</text>
</comment>
<accession>A0A850R758</accession>
<dbReference type="Proteomes" id="UP000592294">
    <property type="component" value="Unassembled WGS sequence"/>
</dbReference>
<evidence type="ECO:0000313" key="1">
    <source>
        <dbReference type="EMBL" id="NVZ08216.1"/>
    </source>
</evidence>
<protein>
    <submittedName>
        <fullName evidence="1">Uncharacterized protein</fullName>
    </submittedName>
</protein>
<gene>
    <name evidence="1" type="ORF">HW932_02945</name>
</gene>